<dbReference type="PANTHER" id="PTHR45663">
    <property type="entry name" value="GEO12009P1"/>
    <property type="match status" value="1"/>
</dbReference>
<gene>
    <name evidence="13" type="primary">trxA</name>
    <name evidence="13" type="ORF">E4031_06430</name>
    <name evidence="12" type="ORF">E4Z98_06665</name>
</gene>
<evidence type="ECO:0000256" key="5">
    <source>
        <dbReference type="ARBA" id="ARBA00023157"/>
    </source>
</evidence>
<dbReference type="PROSITE" id="PS00194">
    <property type="entry name" value="THIOREDOXIN_1"/>
    <property type="match status" value="1"/>
</dbReference>
<proteinExistence type="inferred from homology"/>
<dbReference type="Proteomes" id="UP000297725">
    <property type="component" value="Unassembled WGS sequence"/>
</dbReference>
<evidence type="ECO:0000313" key="14">
    <source>
        <dbReference type="Proteomes" id="UP000296883"/>
    </source>
</evidence>
<dbReference type="Gene3D" id="3.40.30.10">
    <property type="entry name" value="Glutaredoxin"/>
    <property type="match status" value="1"/>
</dbReference>
<name>A0AAJ5JQI7_9ENTE</name>
<dbReference type="SUPFAM" id="SSF52833">
    <property type="entry name" value="Thioredoxin-like"/>
    <property type="match status" value="1"/>
</dbReference>
<evidence type="ECO:0000256" key="1">
    <source>
        <dbReference type="ARBA" id="ARBA00008987"/>
    </source>
</evidence>
<dbReference type="InterPro" id="IPR005746">
    <property type="entry name" value="Thioredoxin"/>
</dbReference>
<keyword evidence="14" id="KW-1185">Reference proteome</keyword>
<evidence type="ECO:0000256" key="10">
    <source>
        <dbReference type="PIRSR" id="PIRSR000077-4"/>
    </source>
</evidence>
<evidence type="ECO:0000256" key="7">
    <source>
        <dbReference type="NCBIfam" id="TIGR01068"/>
    </source>
</evidence>
<dbReference type="GO" id="GO:0045454">
    <property type="term" value="P:cell redox homeostasis"/>
    <property type="evidence" value="ECO:0007669"/>
    <property type="project" value="TreeGrafter"/>
</dbReference>
<dbReference type="PROSITE" id="PS51352">
    <property type="entry name" value="THIOREDOXIN_2"/>
    <property type="match status" value="1"/>
</dbReference>
<feature type="active site" description="Nucleophile" evidence="9">
    <location>
        <position position="28"/>
    </location>
</feature>
<evidence type="ECO:0000313" key="13">
    <source>
        <dbReference type="EMBL" id="TFZ41017.1"/>
    </source>
</evidence>
<keyword evidence="4" id="KW-0249">Electron transport</keyword>
<evidence type="ECO:0000256" key="9">
    <source>
        <dbReference type="PIRSR" id="PIRSR000077-1"/>
    </source>
</evidence>
<feature type="site" description="Contributes to redox potential value" evidence="9">
    <location>
        <position position="30"/>
    </location>
</feature>
<evidence type="ECO:0000313" key="15">
    <source>
        <dbReference type="Proteomes" id="UP000297725"/>
    </source>
</evidence>
<feature type="site" description="Deprotonates C-terminal active site Cys" evidence="9">
    <location>
        <position position="22"/>
    </location>
</feature>
<dbReference type="NCBIfam" id="TIGR01068">
    <property type="entry name" value="thioredoxin"/>
    <property type="match status" value="1"/>
</dbReference>
<dbReference type="EMBL" id="SRHU01000023">
    <property type="protein sequence ID" value="TFZ41017.1"/>
    <property type="molecule type" value="Genomic_DNA"/>
</dbReference>
<sequence>MAMELTDALFADETKEGLVLVDFWAPWCGPCRIQGPIIDELAEELEGQVKIYKMDVDENPEVPSSFGIMSIPTLLVKKDDQVVEKLIGVHRKEQLQEVLAKYM</sequence>
<dbReference type="InterPro" id="IPR017937">
    <property type="entry name" value="Thioredoxin_CS"/>
</dbReference>
<dbReference type="RefSeq" id="WP_135254622.1">
    <property type="nucleotide sequence ID" value="NZ_CP038865.1"/>
</dbReference>
<evidence type="ECO:0000313" key="12">
    <source>
        <dbReference type="EMBL" id="QCA29008.1"/>
    </source>
</evidence>
<evidence type="ECO:0000256" key="2">
    <source>
        <dbReference type="ARBA" id="ARBA00020570"/>
    </source>
</evidence>
<dbReference type="InterPro" id="IPR013766">
    <property type="entry name" value="Thioredoxin_domain"/>
</dbReference>
<keyword evidence="6 10" id="KW-0676">Redox-active center</keyword>
<reference evidence="13 15" key="1">
    <citation type="submission" date="2019-03" db="EMBL/GenBank/DDBJ databases">
        <title>Vagococcus sp. was isolated fron gut of Carduelis flavirostris.</title>
        <authorList>
            <person name="Ge Y."/>
        </authorList>
    </citation>
    <scope>NUCLEOTIDE SEQUENCE [LARGE SCALE GENOMIC DNA]</scope>
    <source>
        <strain evidence="13 15">CF-210</strain>
    </source>
</reference>
<evidence type="ECO:0000256" key="4">
    <source>
        <dbReference type="ARBA" id="ARBA00022982"/>
    </source>
</evidence>
<feature type="domain" description="Thioredoxin" evidence="11">
    <location>
        <begin position="1"/>
        <end position="103"/>
    </location>
</feature>
<keyword evidence="3" id="KW-0813">Transport</keyword>
<dbReference type="Proteomes" id="UP000296883">
    <property type="component" value="Chromosome"/>
</dbReference>
<accession>A0AAJ5JQI7</accession>
<evidence type="ECO:0000256" key="6">
    <source>
        <dbReference type="ARBA" id="ARBA00023284"/>
    </source>
</evidence>
<dbReference type="PRINTS" id="PR00421">
    <property type="entry name" value="THIOREDOXIN"/>
</dbReference>
<evidence type="ECO:0000256" key="3">
    <source>
        <dbReference type="ARBA" id="ARBA00022448"/>
    </source>
</evidence>
<dbReference type="CDD" id="cd02947">
    <property type="entry name" value="TRX_family"/>
    <property type="match status" value="1"/>
</dbReference>
<dbReference type="PIRSF" id="PIRSF000077">
    <property type="entry name" value="Thioredoxin"/>
    <property type="match status" value="1"/>
</dbReference>
<feature type="disulfide bond" description="Redox-active" evidence="10">
    <location>
        <begin position="28"/>
        <end position="31"/>
    </location>
</feature>
<dbReference type="FunFam" id="3.40.30.10:FF:000001">
    <property type="entry name" value="Thioredoxin"/>
    <property type="match status" value="1"/>
</dbReference>
<protein>
    <recommendedName>
        <fullName evidence="2 7">Thioredoxin</fullName>
    </recommendedName>
</protein>
<dbReference type="Pfam" id="PF00085">
    <property type="entry name" value="Thioredoxin"/>
    <property type="match status" value="1"/>
</dbReference>
<feature type="active site" description="Nucleophile" evidence="9">
    <location>
        <position position="31"/>
    </location>
</feature>
<dbReference type="AlphaFoldDB" id="A0AAJ5JQI7"/>
<evidence type="ECO:0000259" key="11">
    <source>
        <dbReference type="PROSITE" id="PS51352"/>
    </source>
</evidence>
<evidence type="ECO:0000256" key="8">
    <source>
        <dbReference type="PIRNR" id="PIRNR000077"/>
    </source>
</evidence>
<dbReference type="GO" id="GO:0015035">
    <property type="term" value="F:protein-disulfide reductase activity"/>
    <property type="evidence" value="ECO:0007669"/>
    <property type="project" value="UniProtKB-UniRule"/>
</dbReference>
<dbReference type="PANTHER" id="PTHR45663:SF11">
    <property type="entry name" value="GEO12009P1"/>
    <property type="match status" value="1"/>
</dbReference>
<dbReference type="GO" id="GO:0005829">
    <property type="term" value="C:cytosol"/>
    <property type="evidence" value="ECO:0007669"/>
    <property type="project" value="TreeGrafter"/>
</dbReference>
<feature type="site" description="Contributes to redox potential value" evidence="9">
    <location>
        <position position="29"/>
    </location>
</feature>
<comment type="similarity">
    <text evidence="1 8">Belongs to the thioredoxin family.</text>
</comment>
<dbReference type="InterPro" id="IPR036249">
    <property type="entry name" value="Thioredoxin-like_sf"/>
</dbReference>
<keyword evidence="5 10" id="KW-1015">Disulfide bond</keyword>
<organism evidence="13 15">
    <name type="scientific">Vagococcus xieshaowenii</name>
    <dbReference type="NCBI Taxonomy" id="2562451"/>
    <lineage>
        <taxon>Bacteria</taxon>
        <taxon>Bacillati</taxon>
        <taxon>Bacillota</taxon>
        <taxon>Bacilli</taxon>
        <taxon>Lactobacillales</taxon>
        <taxon>Enterococcaceae</taxon>
        <taxon>Vagococcus</taxon>
    </lineage>
</organism>
<dbReference type="EMBL" id="CP038865">
    <property type="protein sequence ID" value="QCA29008.1"/>
    <property type="molecule type" value="Genomic_DNA"/>
</dbReference>
<reference evidence="12 14" key="2">
    <citation type="journal article" date="2020" name="Int. J. Syst. Evol. Microbiol.">
        <title>Vagococcus xieshaowenii sp. nov., isolated from snow finch (Montifringilla taczanowskii) cloacal content.</title>
        <authorList>
            <person name="Ge Y."/>
            <person name="Yang J."/>
            <person name="Lai X.H."/>
            <person name="Zhang G."/>
            <person name="Jin D."/>
            <person name="Lu S."/>
            <person name="Wang B."/>
            <person name="Huang Y."/>
            <person name="Huang Y."/>
            <person name="Ren Z."/>
            <person name="Zhang X."/>
            <person name="Xu J."/>
        </authorList>
    </citation>
    <scope>NUCLEOTIDE SEQUENCE [LARGE SCALE GENOMIC DNA]</scope>
    <source>
        <strain evidence="14">personal::cf-49</strain>
        <strain evidence="12">Personal::cf-49</strain>
    </source>
</reference>